<accession>A0A699JVS9</accession>
<comment type="caution">
    <text evidence="1">The sequence shown here is derived from an EMBL/GenBank/DDBJ whole genome shotgun (WGS) entry which is preliminary data.</text>
</comment>
<sequence length="60" mass="6393">VLLSHARGLGFKPRRGGFPSGAKKEWGLSAKAKVRVLHTAQLDVTSLRVYGANKIGSSMS</sequence>
<reference evidence="1" key="1">
    <citation type="journal article" date="2019" name="Sci. Rep.">
        <title>Draft genome of Tanacetum cinerariifolium, the natural source of mosquito coil.</title>
        <authorList>
            <person name="Yamashiro T."/>
            <person name="Shiraishi A."/>
            <person name="Satake H."/>
            <person name="Nakayama K."/>
        </authorList>
    </citation>
    <scope>NUCLEOTIDE SEQUENCE</scope>
</reference>
<dbReference type="EMBL" id="BKCJ010446977">
    <property type="protein sequence ID" value="GFA56739.1"/>
    <property type="molecule type" value="Genomic_DNA"/>
</dbReference>
<gene>
    <name evidence="1" type="ORF">Tci_628711</name>
</gene>
<dbReference type="AlphaFoldDB" id="A0A699JVS9"/>
<proteinExistence type="predicted"/>
<organism evidence="1">
    <name type="scientific">Tanacetum cinerariifolium</name>
    <name type="common">Dalmatian daisy</name>
    <name type="synonym">Chrysanthemum cinerariifolium</name>
    <dbReference type="NCBI Taxonomy" id="118510"/>
    <lineage>
        <taxon>Eukaryota</taxon>
        <taxon>Viridiplantae</taxon>
        <taxon>Streptophyta</taxon>
        <taxon>Embryophyta</taxon>
        <taxon>Tracheophyta</taxon>
        <taxon>Spermatophyta</taxon>
        <taxon>Magnoliopsida</taxon>
        <taxon>eudicotyledons</taxon>
        <taxon>Gunneridae</taxon>
        <taxon>Pentapetalae</taxon>
        <taxon>asterids</taxon>
        <taxon>campanulids</taxon>
        <taxon>Asterales</taxon>
        <taxon>Asteraceae</taxon>
        <taxon>Asteroideae</taxon>
        <taxon>Anthemideae</taxon>
        <taxon>Anthemidinae</taxon>
        <taxon>Tanacetum</taxon>
    </lineage>
</organism>
<evidence type="ECO:0000313" key="1">
    <source>
        <dbReference type="EMBL" id="GFA56739.1"/>
    </source>
</evidence>
<feature type="non-terminal residue" evidence="1">
    <location>
        <position position="1"/>
    </location>
</feature>
<protein>
    <submittedName>
        <fullName evidence="1">Uncharacterized protein</fullName>
    </submittedName>
</protein>
<name>A0A699JVS9_TANCI</name>